<dbReference type="RefSeq" id="WP_010770901.1">
    <property type="nucleotide sequence ID" value="NZ_KB946332.1"/>
</dbReference>
<dbReference type="OrthoDB" id="2088078at2"/>
<name>R3WNB7_9ENTE</name>
<dbReference type="AlphaFoldDB" id="R3WNB7"/>
<proteinExistence type="predicted"/>
<gene>
    <name evidence="1" type="ORF">UC7_00718</name>
</gene>
<dbReference type="SMART" id="SM00028">
    <property type="entry name" value="TPR"/>
    <property type="match status" value="3"/>
</dbReference>
<dbReference type="InterPro" id="IPR019734">
    <property type="entry name" value="TPR_rpt"/>
</dbReference>
<sequence>MREVTNYANRDAEREKLEKSIASDSTKISIIEAVKACGVSSFISNFIYREKKKDKDSLLLYRLLDSDCELPAFILKSSSDYEKINEDFKKYVDKEYGEREGSLVLSALDFLPYGASLLKHVGSKKSAKHIYNEYDELLLETCLKNYFIDRLSVEKFKNVVLFLDHMENINERYFNFLLSLSQIKHFHLVFIQTEENDNCLKLKNFIQEYQIKHTTIDFSEPQIKLIQELAELITKKQLSEPIAQKILESNKKNIHKIVKDIRKETATVEEYTSIQIELLKVLYYSGGSLPKQFLQEIVTQLPLVKDITQIYGSQDLDKDLKKLQSQGVVLIKGEKTWCQEVQICVSLDCILPELNLKLSYLYEDTILEYFNGMNLSLINKEGLLIYYKIGKKLDSDQLKNIARRLVDIMLTTGEDIPKELIQDANLSPDMEEDCLISCIIYCKERKYSDALNFLEKIENNKDENYRNLRGVLLNRCRRLDEAVVALEEAIEQTKSIDRKCLLLSYLISSYIHLNQSKTAKRIFEECVSWVKESANFGYLLRNSVLLFDDSIQIYTQASEAFEQHNDSFGYATTLCNKGKEYCQIGNLEKAHKYLGKAEILLQKYGTHHSYALFNDLGIYYAYNEKMVYATRYFKLAKKQSKDSMPEIFADINQACITLLTNKELALKQITELEERVEEHPVDRVRQKYYINRLFIEQCCQTDGINKCIENCQKFLDRKYPKQTQQLIELLCHEEFDESISFEQWQKFYQPCYLVYWYVDPLKLVTF</sequence>
<accession>R3WNB7</accession>
<evidence type="ECO:0000313" key="2">
    <source>
        <dbReference type="Proteomes" id="UP000013840"/>
    </source>
</evidence>
<keyword evidence="2" id="KW-1185">Reference proteome</keyword>
<dbReference type="Gene3D" id="1.25.40.10">
    <property type="entry name" value="Tetratricopeptide repeat domain"/>
    <property type="match status" value="2"/>
</dbReference>
<dbReference type="PATRIC" id="fig|1158612.3.peg.726"/>
<dbReference type="SUPFAM" id="SSF48452">
    <property type="entry name" value="TPR-like"/>
    <property type="match status" value="2"/>
</dbReference>
<dbReference type="InterPro" id="IPR011990">
    <property type="entry name" value="TPR-like_helical_dom_sf"/>
</dbReference>
<comment type="caution">
    <text evidence="1">The sequence shown here is derived from an EMBL/GenBank/DDBJ whole genome shotgun (WGS) entry which is preliminary data.</text>
</comment>
<reference evidence="1 2" key="1">
    <citation type="submission" date="2013-02" db="EMBL/GenBank/DDBJ databases">
        <title>The Genome Sequence of Enterococcus caccae BAA-1240.</title>
        <authorList>
            <consortium name="The Broad Institute Genome Sequencing Platform"/>
            <consortium name="The Broad Institute Genome Sequencing Center for Infectious Disease"/>
            <person name="Earl A.M."/>
            <person name="Gilmore M.S."/>
            <person name="Lebreton F."/>
            <person name="Walker B."/>
            <person name="Young S.K."/>
            <person name="Zeng Q."/>
            <person name="Gargeya S."/>
            <person name="Fitzgerald M."/>
            <person name="Haas B."/>
            <person name="Abouelleil A."/>
            <person name="Alvarado L."/>
            <person name="Arachchi H.M."/>
            <person name="Berlin A.M."/>
            <person name="Chapman S.B."/>
            <person name="Dewar J."/>
            <person name="Goldberg J."/>
            <person name="Griggs A."/>
            <person name="Gujja S."/>
            <person name="Hansen M."/>
            <person name="Howarth C."/>
            <person name="Imamovic A."/>
            <person name="Larimer J."/>
            <person name="McCowan C."/>
            <person name="Murphy C."/>
            <person name="Neiman D."/>
            <person name="Pearson M."/>
            <person name="Priest M."/>
            <person name="Roberts A."/>
            <person name="Saif S."/>
            <person name="Shea T."/>
            <person name="Sisk P."/>
            <person name="Sykes S."/>
            <person name="Wortman J."/>
            <person name="Nusbaum C."/>
            <person name="Birren B."/>
        </authorList>
    </citation>
    <scope>NUCLEOTIDE SEQUENCE [LARGE SCALE GENOMIC DNA]</scope>
    <source>
        <strain evidence="1 2">ATCC BAA-1240</strain>
    </source>
</reference>
<protein>
    <recommendedName>
        <fullName evidence="3">Tetratricopeptide repeat protein</fullName>
    </recommendedName>
</protein>
<organism evidence="1 2">
    <name type="scientific">Enterococcus caccae ATCC BAA-1240</name>
    <dbReference type="NCBI Taxonomy" id="1158612"/>
    <lineage>
        <taxon>Bacteria</taxon>
        <taxon>Bacillati</taxon>
        <taxon>Bacillota</taxon>
        <taxon>Bacilli</taxon>
        <taxon>Lactobacillales</taxon>
        <taxon>Enterococcaceae</taxon>
        <taxon>Enterococcus</taxon>
    </lineage>
</organism>
<evidence type="ECO:0000313" key="1">
    <source>
        <dbReference type="EMBL" id="EOL49341.1"/>
    </source>
</evidence>
<evidence type="ECO:0008006" key="3">
    <source>
        <dbReference type="Google" id="ProtNLM"/>
    </source>
</evidence>
<dbReference type="Proteomes" id="UP000013840">
    <property type="component" value="Unassembled WGS sequence"/>
</dbReference>
<dbReference type="EMBL" id="AJAU01000008">
    <property type="protein sequence ID" value="EOL49341.1"/>
    <property type="molecule type" value="Genomic_DNA"/>
</dbReference>